<dbReference type="HOGENOM" id="CLU_871638_0_0_1"/>
<dbReference type="KEGG" id="ela:UCREL1_11797"/>
<dbReference type="AlphaFoldDB" id="M7S5D2"/>
<organism evidence="2 3">
    <name type="scientific">Eutypa lata (strain UCR-EL1)</name>
    <name type="common">Grapevine dieback disease fungus</name>
    <name type="synonym">Eutypa armeniacae</name>
    <dbReference type="NCBI Taxonomy" id="1287681"/>
    <lineage>
        <taxon>Eukaryota</taxon>
        <taxon>Fungi</taxon>
        <taxon>Dikarya</taxon>
        <taxon>Ascomycota</taxon>
        <taxon>Pezizomycotina</taxon>
        <taxon>Sordariomycetes</taxon>
        <taxon>Xylariomycetidae</taxon>
        <taxon>Xylariales</taxon>
        <taxon>Diatrypaceae</taxon>
        <taxon>Eutypa</taxon>
    </lineage>
</organism>
<dbReference type="Proteomes" id="UP000012174">
    <property type="component" value="Unassembled WGS sequence"/>
</dbReference>
<evidence type="ECO:0000256" key="1">
    <source>
        <dbReference type="SAM" id="MobiDB-lite"/>
    </source>
</evidence>
<feature type="region of interest" description="Disordered" evidence="1">
    <location>
        <begin position="273"/>
        <end position="299"/>
    </location>
</feature>
<protein>
    <submittedName>
        <fullName evidence="2">Uncharacterized protein</fullName>
    </submittedName>
</protein>
<keyword evidence="3" id="KW-1185">Reference proteome</keyword>
<evidence type="ECO:0000313" key="2">
    <source>
        <dbReference type="EMBL" id="EMR61279.1"/>
    </source>
</evidence>
<accession>M7S5D2</accession>
<proteinExistence type="predicted"/>
<reference evidence="3" key="1">
    <citation type="journal article" date="2013" name="Genome Announc.">
        <title>Draft genome sequence of the grapevine dieback fungus Eutypa lata UCR-EL1.</title>
        <authorList>
            <person name="Blanco-Ulate B."/>
            <person name="Rolshausen P.E."/>
            <person name="Cantu D."/>
        </authorList>
    </citation>
    <scope>NUCLEOTIDE SEQUENCE [LARGE SCALE GENOMIC DNA]</scope>
    <source>
        <strain evidence="3">UCR-EL1</strain>
    </source>
</reference>
<sequence length="319" mass="36179">MSPHQRKGRVVPLSTILKWGGSNFKHGIVLDDCDTAIVLSRVLTYGIKSRAQARLEKTIGRPVRDQVDTRIYELLCIMLEKIPVIAKESWDDFWEHVLVALPWVDVEAGTPDLRADDLSYFVESLSEARARGTRNVGLENNRFQTPSYIAQLDKWLEYLCDVNKYPDAAIDESDECNGVPINDAKVTADYICSEQEQQQQQQTSSKKRTIDMSSIEREAENVEAAHYHSEKRMKVGVQEARHGIEKMSLEEEAAKREQRIIDFFKEFAEMAQTTNEGEEKTKQKGAVGEKVASEEVKKDATEEVKVVAVEKKAAAEEKN</sequence>
<evidence type="ECO:0000313" key="3">
    <source>
        <dbReference type="Proteomes" id="UP000012174"/>
    </source>
</evidence>
<gene>
    <name evidence="2" type="ORF">UCREL1_11797</name>
</gene>
<name>M7S5D2_EUTLA</name>
<dbReference type="EMBL" id="KB707667">
    <property type="protein sequence ID" value="EMR61279.1"/>
    <property type="molecule type" value="Genomic_DNA"/>
</dbReference>